<reference evidence="4" key="1">
    <citation type="journal article" date="2020" name="Ecol. Evol.">
        <title>Genome structure and content of the rice root-knot nematode (Meloidogyne graminicola).</title>
        <authorList>
            <person name="Phan N.T."/>
            <person name="Danchin E.G.J."/>
            <person name="Klopp C."/>
            <person name="Perfus-Barbeoch L."/>
            <person name="Kozlowski D.K."/>
            <person name="Koutsovoulos G.D."/>
            <person name="Lopez-Roques C."/>
            <person name="Bouchez O."/>
            <person name="Zahm M."/>
            <person name="Besnard G."/>
            <person name="Bellafiore S."/>
        </authorList>
    </citation>
    <scope>NUCLEOTIDE SEQUENCE</scope>
    <source>
        <strain evidence="4">VN-18</strain>
    </source>
</reference>
<dbReference type="InterPro" id="IPR011249">
    <property type="entry name" value="Metalloenz_LuxS/M16"/>
</dbReference>
<evidence type="ECO:0000259" key="2">
    <source>
        <dbReference type="Pfam" id="PF00675"/>
    </source>
</evidence>
<dbReference type="Gene3D" id="3.30.830.10">
    <property type="entry name" value="Metalloenzyme, LuxS/M16 peptidase-like"/>
    <property type="match status" value="2"/>
</dbReference>
<dbReference type="FunFam" id="3.30.830.10:FF:000015">
    <property type="entry name" value="Putative zinc metalloprotease"/>
    <property type="match status" value="1"/>
</dbReference>
<dbReference type="GO" id="GO:0046872">
    <property type="term" value="F:metal ion binding"/>
    <property type="evidence" value="ECO:0007669"/>
    <property type="project" value="InterPro"/>
</dbReference>
<dbReference type="PANTHER" id="PTHR43016">
    <property type="entry name" value="PRESEQUENCE PROTEASE"/>
    <property type="match status" value="1"/>
</dbReference>
<dbReference type="InterPro" id="IPR007863">
    <property type="entry name" value="Peptidase_M16_C"/>
</dbReference>
<dbReference type="OrthoDB" id="5809639at2759"/>
<evidence type="ECO:0000256" key="1">
    <source>
        <dbReference type="SAM" id="MobiDB-lite"/>
    </source>
</evidence>
<evidence type="ECO:0000313" key="4">
    <source>
        <dbReference type="EMBL" id="KAF7632984.1"/>
    </source>
</evidence>
<sequence>MKLIGKIELKKNLYVDYYTSQHSKLKLIVTNNKGPFIDASIIFITETMSNAGIPHALEHLIFMGSRKHPFKGFVSSITNLNFGYINGKTTRDHTIYNFNAAGSNAFFKCFPVIIDHLLCPQLLPSQFLTEVYTVDGEGQDIGVMYSEIKAKCFDTEILLSIIVSEMLYGKNSPFGKFTGGTIDGITELCNIDEVKSYHRKNYHFNNMVITISGSLDTERLITEIGKIEKEYYYLIPNNFPRPFSYNISNINCNKFSTICYPSNEEEFGIVQLVYLTSSGQNLEQNLALNILFNYLCDGPLKQEFIETSPNQPYANSINISLLEQKICEITVLFEGVPFDKLFYIKDRFFSPKITNHIIDMEKIIFSIDKRLNHFKIVLENNLHNFVKDCAIGHQLFGPVDVNAQERDLRLRLLEPIHLERLREKPQNFWHNLYKQTFYANFICIIGKPSKVLARNYAEAERKRIDARIKELGPQGLAIKRRILNDALKQNTSIEPTEEDYNKNIVKSLESVTLFKYSTNVIMNWPLKIIWNELDTEFCQVKILFDTENIPKKSRMFLMLWSQLMFKSCTIINNEKLTTEEFENKLDSDGINYSTTFGINELYTKFISINIRVKGNDYIKISEYAKIFLTNIVYDRDSILNCCQHLEYASNNINDGAILTNILTDLMIYDESSNDLISNTILLKKFHQSIIKDLNEEKVEYVQQCLKNLNDEIRSSNVNIHFIGKKNMDHEKSLEKDWLFLTNKPPELHKTFWRNGRKNSSGQGKYGQTFAGPPIELESDDQMNLRMI</sequence>
<dbReference type="Proteomes" id="UP000605970">
    <property type="component" value="Unassembled WGS sequence"/>
</dbReference>
<dbReference type="Pfam" id="PF05193">
    <property type="entry name" value="Peptidase_M16_C"/>
    <property type="match status" value="1"/>
</dbReference>
<feature type="domain" description="Peptidase M16 C-terminal" evidence="3">
    <location>
        <begin position="190"/>
        <end position="307"/>
    </location>
</feature>
<proteinExistence type="predicted"/>
<dbReference type="EMBL" id="JABEBT010000088">
    <property type="protein sequence ID" value="KAF7632984.1"/>
    <property type="molecule type" value="Genomic_DNA"/>
</dbReference>
<name>A0A8S9ZI28_9BILA</name>
<gene>
    <name evidence="4" type="ORF">Mgra_00007630</name>
</gene>
<dbReference type="InterPro" id="IPR011765">
    <property type="entry name" value="Pept_M16_N"/>
</dbReference>
<dbReference type="AlphaFoldDB" id="A0A8S9ZI28"/>
<feature type="domain" description="Peptidase M16 N-terminal" evidence="2">
    <location>
        <begin position="45"/>
        <end position="139"/>
    </location>
</feature>
<dbReference type="PANTHER" id="PTHR43016:SF16">
    <property type="entry name" value="METALLOPROTEASE, PUTATIVE (AFU_ORTHOLOGUE AFUA_4G07610)-RELATED"/>
    <property type="match status" value="1"/>
</dbReference>
<protein>
    <submittedName>
        <fullName evidence="4">Peptidase_M16_C domain-containing protein</fullName>
    </submittedName>
</protein>
<evidence type="ECO:0000259" key="3">
    <source>
        <dbReference type="Pfam" id="PF05193"/>
    </source>
</evidence>
<comment type="caution">
    <text evidence="4">The sequence shown here is derived from an EMBL/GenBank/DDBJ whole genome shotgun (WGS) entry which is preliminary data.</text>
</comment>
<evidence type="ECO:0000313" key="5">
    <source>
        <dbReference type="Proteomes" id="UP000605970"/>
    </source>
</evidence>
<dbReference type="Pfam" id="PF00675">
    <property type="entry name" value="Peptidase_M16"/>
    <property type="match status" value="1"/>
</dbReference>
<feature type="region of interest" description="Disordered" evidence="1">
    <location>
        <begin position="753"/>
        <end position="772"/>
    </location>
</feature>
<organism evidence="4 5">
    <name type="scientific">Meloidogyne graminicola</name>
    <dbReference type="NCBI Taxonomy" id="189291"/>
    <lineage>
        <taxon>Eukaryota</taxon>
        <taxon>Metazoa</taxon>
        <taxon>Ecdysozoa</taxon>
        <taxon>Nematoda</taxon>
        <taxon>Chromadorea</taxon>
        <taxon>Rhabditida</taxon>
        <taxon>Tylenchina</taxon>
        <taxon>Tylenchomorpha</taxon>
        <taxon>Tylenchoidea</taxon>
        <taxon>Meloidogynidae</taxon>
        <taxon>Meloidogyninae</taxon>
        <taxon>Meloidogyne</taxon>
    </lineage>
</organism>
<keyword evidence="5" id="KW-1185">Reference proteome</keyword>
<dbReference type="SUPFAM" id="SSF63411">
    <property type="entry name" value="LuxS/MPP-like metallohydrolase"/>
    <property type="match status" value="2"/>
</dbReference>
<accession>A0A8S9ZI28</accession>